<dbReference type="RefSeq" id="WP_012871770.1">
    <property type="nucleotide sequence ID" value="NC_013523.1"/>
</dbReference>
<feature type="binding site" evidence="7 10">
    <location>
        <position position="356"/>
    </location>
    <ligand>
        <name>Mg(2+)</name>
        <dbReference type="ChEBI" id="CHEBI:18420"/>
    </ligand>
</feature>
<dbReference type="PROSITE" id="PS51278">
    <property type="entry name" value="GATASE_TYPE_2"/>
    <property type="match status" value="1"/>
</dbReference>
<accession>D1C3A6</accession>
<keyword evidence="3 7" id="KW-0328">Glycosyltransferase</keyword>
<keyword evidence="7 10" id="KW-0460">Magnesium</keyword>
<dbReference type="KEGG" id="sti:Sthe_1288"/>
<dbReference type="Pfam" id="PF13522">
    <property type="entry name" value="GATase_6"/>
    <property type="match status" value="1"/>
</dbReference>
<dbReference type="InParanoid" id="D1C3A6"/>
<dbReference type="InterPro" id="IPR005854">
    <property type="entry name" value="PurF"/>
</dbReference>
<evidence type="ECO:0000256" key="8">
    <source>
        <dbReference type="PIRNR" id="PIRNR000485"/>
    </source>
</evidence>
<dbReference type="SUPFAM" id="SSF56235">
    <property type="entry name" value="N-terminal nucleophile aminohydrolases (Ntn hydrolases)"/>
    <property type="match status" value="1"/>
</dbReference>
<evidence type="ECO:0000259" key="12">
    <source>
        <dbReference type="PROSITE" id="PS51278"/>
    </source>
</evidence>
<dbReference type="GO" id="GO:0000287">
    <property type="term" value="F:magnesium ion binding"/>
    <property type="evidence" value="ECO:0007669"/>
    <property type="project" value="UniProtKB-UniRule"/>
</dbReference>
<evidence type="ECO:0000256" key="2">
    <source>
        <dbReference type="ARBA" id="ARBA00010138"/>
    </source>
</evidence>
<dbReference type="MEROPS" id="C44.001"/>
<dbReference type="HAMAP" id="MF_01931">
    <property type="entry name" value="PurF"/>
    <property type="match status" value="1"/>
</dbReference>
<feature type="binding site" evidence="7 11">
    <location>
        <position position="246"/>
    </location>
    <ligand>
        <name>[4Fe-4S] cluster</name>
        <dbReference type="ChEBI" id="CHEBI:49883"/>
    </ligand>
</feature>
<evidence type="ECO:0000256" key="10">
    <source>
        <dbReference type="PIRSR" id="PIRSR000485-2"/>
    </source>
</evidence>
<dbReference type="InterPro" id="IPR029057">
    <property type="entry name" value="PRTase-like"/>
</dbReference>
<dbReference type="CDD" id="cd00715">
    <property type="entry name" value="GPATase_N"/>
    <property type="match status" value="1"/>
</dbReference>
<evidence type="ECO:0000256" key="6">
    <source>
        <dbReference type="ARBA" id="ARBA00022962"/>
    </source>
</evidence>
<evidence type="ECO:0000256" key="11">
    <source>
        <dbReference type="PIRSR" id="PIRSR000485-3"/>
    </source>
</evidence>
<dbReference type="Pfam" id="PF00156">
    <property type="entry name" value="Pribosyltran"/>
    <property type="match status" value="1"/>
</dbReference>
<dbReference type="Gene3D" id="3.40.50.2020">
    <property type="match status" value="1"/>
</dbReference>
<comment type="similarity">
    <text evidence="2 7 8">In the C-terminal section; belongs to the purine/pyrimidine phosphoribosyltransferase family.</text>
</comment>
<evidence type="ECO:0000313" key="13">
    <source>
        <dbReference type="EMBL" id="ACZ38723.1"/>
    </source>
</evidence>
<feature type="binding site" evidence="7 10">
    <location>
        <position position="293"/>
    </location>
    <ligand>
        <name>Mg(2+)</name>
        <dbReference type="ChEBI" id="CHEBI:18420"/>
    </ligand>
</feature>
<keyword evidence="7" id="KW-0004">4Fe-4S</keyword>
<feature type="binding site" evidence="7 11">
    <location>
        <position position="446"/>
    </location>
    <ligand>
        <name>[4Fe-4S] cluster</name>
        <dbReference type="ChEBI" id="CHEBI:49883"/>
    </ligand>
</feature>
<dbReference type="SUPFAM" id="SSF53271">
    <property type="entry name" value="PRTase-like"/>
    <property type="match status" value="1"/>
</dbReference>
<keyword evidence="7 10" id="KW-0479">Metal-binding</keyword>
<name>D1C3A6_SPHTD</name>
<evidence type="ECO:0000256" key="7">
    <source>
        <dbReference type="HAMAP-Rule" id="MF_01931"/>
    </source>
</evidence>
<dbReference type="InterPro" id="IPR000836">
    <property type="entry name" value="PRTase_dom"/>
</dbReference>
<gene>
    <name evidence="7" type="primary">purF</name>
    <name evidence="13" type="ordered locus">Sthe_1288</name>
</gene>
<reference evidence="14" key="1">
    <citation type="submission" date="2009-11" db="EMBL/GenBank/DDBJ databases">
        <title>The complete chromosome 1 of Sphaerobacter thermophilus DSM 20745.</title>
        <authorList>
            <person name="Lucas S."/>
            <person name="Copeland A."/>
            <person name="Lapidus A."/>
            <person name="Glavina del Rio T."/>
            <person name="Dalin E."/>
            <person name="Tice H."/>
            <person name="Bruce D."/>
            <person name="Goodwin L."/>
            <person name="Pitluck S."/>
            <person name="Kyrpides N."/>
            <person name="Mavromatis K."/>
            <person name="Ivanova N."/>
            <person name="Mikhailova N."/>
            <person name="LaButti K.M."/>
            <person name="Clum A."/>
            <person name="Sun H.I."/>
            <person name="Brettin T."/>
            <person name="Detter J.C."/>
            <person name="Han C."/>
            <person name="Larimer F."/>
            <person name="Land M."/>
            <person name="Hauser L."/>
            <person name="Markowitz V."/>
            <person name="Cheng J.F."/>
            <person name="Hugenholtz P."/>
            <person name="Woyke T."/>
            <person name="Wu D."/>
            <person name="Steenblock K."/>
            <person name="Schneider S."/>
            <person name="Pukall R."/>
            <person name="Goeker M."/>
            <person name="Klenk H.P."/>
            <person name="Eisen J.A."/>
        </authorList>
    </citation>
    <scope>NUCLEOTIDE SEQUENCE [LARGE SCALE GENOMIC DNA]</scope>
    <source>
        <strain evidence="14">ATCC 49802 / DSM 20745 / S 6022</strain>
    </source>
</reference>
<keyword evidence="6 7" id="KW-0315">Glutamine amidotransferase</keyword>
<reference evidence="13 14" key="2">
    <citation type="journal article" date="2010" name="Stand. Genomic Sci.">
        <title>Complete genome sequence of Desulfohalobium retbaense type strain (HR(100)).</title>
        <authorList>
            <person name="Spring S."/>
            <person name="Nolan M."/>
            <person name="Lapidus A."/>
            <person name="Glavina Del Rio T."/>
            <person name="Copeland A."/>
            <person name="Tice H."/>
            <person name="Cheng J.F."/>
            <person name="Lucas S."/>
            <person name="Land M."/>
            <person name="Chen F."/>
            <person name="Bruce D."/>
            <person name="Goodwin L."/>
            <person name="Pitluck S."/>
            <person name="Ivanova N."/>
            <person name="Mavromatis K."/>
            <person name="Mikhailova N."/>
            <person name="Pati A."/>
            <person name="Chen A."/>
            <person name="Palaniappan K."/>
            <person name="Hauser L."/>
            <person name="Chang Y.J."/>
            <person name="Jeffries C.D."/>
            <person name="Munk C."/>
            <person name="Kiss H."/>
            <person name="Chain P."/>
            <person name="Han C."/>
            <person name="Brettin T."/>
            <person name="Detter J.C."/>
            <person name="Schuler E."/>
            <person name="Goker M."/>
            <person name="Rohde M."/>
            <person name="Bristow J."/>
            <person name="Eisen J.A."/>
            <person name="Markowitz V."/>
            <person name="Hugenholtz P."/>
            <person name="Kyrpides N.C."/>
            <person name="Klenk H.P."/>
        </authorList>
    </citation>
    <scope>NUCLEOTIDE SEQUENCE [LARGE SCALE GENOMIC DNA]</scope>
    <source>
        <strain evidence="14">ATCC 49802 / DSM 20745 / S 6022</strain>
    </source>
</reference>
<dbReference type="CDD" id="cd06223">
    <property type="entry name" value="PRTases_typeI"/>
    <property type="match status" value="1"/>
</dbReference>
<feature type="domain" description="Glutamine amidotransferase type-2" evidence="12">
    <location>
        <begin position="10"/>
        <end position="229"/>
    </location>
</feature>
<dbReference type="OrthoDB" id="9801213at2"/>
<evidence type="ECO:0000256" key="4">
    <source>
        <dbReference type="ARBA" id="ARBA00022679"/>
    </source>
</evidence>
<dbReference type="Proteomes" id="UP000002027">
    <property type="component" value="Chromosome 1"/>
</dbReference>
<comment type="function">
    <text evidence="7">Catalyzes the formation of phosphoribosylamine from phosphoribosylpyrophosphate (PRPP) and glutamine.</text>
</comment>
<feature type="binding site" evidence="7 11">
    <location>
        <position position="392"/>
    </location>
    <ligand>
        <name>[4Fe-4S] cluster</name>
        <dbReference type="ChEBI" id="CHEBI:49883"/>
    </ligand>
</feature>
<proteinExistence type="inferred from homology"/>
<evidence type="ECO:0000256" key="9">
    <source>
        <dbReference type="PIRSR" id="PIRSR000485-1"/>
    </source>
</evidence>
<dbReference type="UniPathway" id="UPA00074">
    <property type="reaction ID" value="UER00124"/>
</dbReference>
<dbReference type="FunCoup" id="D1C3A6">
    <property type="interactions" value="418"/>
</dbReference>
<dbReference type="eggNOG" id="COG0034">
    <property type="taxonomic scope" value="Bacteria"/>
</dbReference>
<protein>
    <recommendedName>
        <fullName evidence="7">Amidophosphoribosyltransferase</fullName>
        <shortName evidence="7">ATase</shortName>
        <ecNumber evidence="7">2.4.2.14</ecNumber>
    </recommendedName>
    <alternativeName>
        <fullName evidence="7">Glutamine phosphoribosylpyrophosphate amidotransferase</fullName>
        <shortName evidence="7">GPATase</shortName>
    </alternativeName>
</protein>
<dbReference type="Gene3D" id="3.60.20.10">
    <property type="entry name" value="Glutamine Phosphoribosylpyrophosphate, subunit 1, domain 1"/>
    <property type="match status" value="1"/>
</dbReference>
<comment type="cofactor">
    <cofactor evidence="7 11">
        <name>[4Fe-4S] cluster</name>
        <dbReference type="ChEBI" id="CHEBI:49883"/>
    </cofactor>
    <text evidence="7 11">Binds 1 [4Fe-4S] cluster per subunit.</text>
</comment>
<sequence length="480" mass="52355">MPFDSPREACGVFGIYAPGEDVARLTFFGLYALQHRGQESAGIAAADGHEIRLHTRMGLVNTAFSEEDLARLPGHIAIGHTRYSTTGGSRQVNAGPFVARAESGPVAVSHNGNLVNGENLRRELLERGISLTSTTDSEALTWMIALAYGPDLASRVRQAMARFVGAYSLAVMTPDALVGVRDPLGIRPLCLGRLNGGWVIASETCALATIGATFEREIEPGEIVVIDAQGVRSYPAPEPQERQAMCLFELIYFARPDSLLMGERLHLVRQRMGAELWREHPVEADVVIPLPDSATPAAIGFARASGIPYAEGLIKNRYIGRTFIQPDQRLREQGVKLKFNALPEALEGKRVVLVDDTIVRGTTSRPIVELLRQNGAREVHMRVHAPPIMWPCYLGVDMARRDELIAAQMSVEEIGRAIGADSIGYLSLDGLMRAINLPRSRFCTACLTGEYPVPVQMSLDPLPARSRAPEPVLTAEQEGH</sequence>
<dbReference type="STRING" id="479434.Sthe_1288"/>
<keyword evidence="5 7" id="KW-0658">Purine biosynthesis</keyword>
<dbReference type="AlphaFoldDB" id="D1C3A6"/>
<comment type="pathway">
    <text evidence="1 7 8">Purine metabolism; IMP biosynthesis via de novo pathway; N(1)-(5-phospho-D-ribosyl)glycinamide from 5-phospho-alpha-D-ribose 1-diphosphate: step 1/2.</text>
</comment>
<keyword evidence="4 7" id="KW-0808">Transferase</keyword>
<comment type="catalytic activity">
    <reaction evidence="7 8">
        <text>5-phospho-beta-D-ribosylamine + L-glutamate + diphosphate = 5-phospho-alpha-D-ribose 1-diphosphate + L-glutamine + H2O</text>
        <dbReference type="Rhea" id="RHEA:14905"/>
        <dbReference type="ChEBI" id="CHEBI:15377"/>
        <dbReference type="ChEBI" id="CHEBI:29985"/>
        <dbReference type="ChEBI" id="CHEBI:33019"/>
        <dbReference type="ChEBI" id="CHEBI:58017"/>
        <dbReference type="ChEBI" id="CHEBI:58359"/>
        <dbReference type="ChEBI" id="CHEBI:58681"/>
        <dbReference type="EC" id="2.4.2.14"/>
    </reaction>
</comment>
<evidence type="ECO:0000256" key="3">
    <source>
        <dbReference type="ARBA" id="ARBA00022676"/>
    </source>
</evidence>
<dbReference type="GO" id="GO:0051539">
    <property type="term" value="F:4 iron, 4 sulfur cluster binding"/>
    <property type="evidence" value="ECO:0007669"/>
    <property type="project" value="UniProtKB-KW"/>
</dbReference>
<dbReference type="GO" id="GO:0009113">
    <property type="term" value="P:purine nucleobase biosynthetic process"/>
    <property type="evidence" value="ECO:0007669"/>
    <property type="project" value="UniProtKB-UniRule"/>
</dbReference>
<keyword evidence="14" id="KW-1185">Reference proteome</keyword>
<dbReference type="PIRSF" id="PIRSF000485">
    <property type="entry name" value="Amd_phspho_trans"/>
    <property type="match status" value="1"/>
</dbReference>
<feature type="binding site" evidence="7 11">
    <location>
        <position position="443"/>
    </location>
    <ligand>
        <name>[4Fe-4S] cluster</name>
        <dbReference type="ChEBI" id="CHEBI:49883"/>
    </ligand>
</feature>
<feature type="active site" description="Nucleophile" evidence="7 9">
    <location>
        <position position="10"/>
    </location>
</feature>
<dbReference type="NCBIfam" id="TIGR01134">
    <property type="entry name" value="purF"/>
    <property type="match status" value="1"/>
</dbReference>
<keyword evidence="7 11" id="KW-0408">Iron</keyword>
<feature type="binding site" evidence="7 10">
    <location>
        <position position="355"/>
    </location>
    <ligand>
        <name>Mg(2+)</name>
        <dbReference type="ChEBI" id="CHEBI:18420"/>
    </ligand>
</feature>
<dbReference type="HOGENOM" id="CLU_022389_3_1_0"/>
<dbReference type="EC" id="2.4.2.14" evidence="7"/>
<evidence type="ECO:0000256" key="1">
    <source>
        <dbReference type="ARBA" id="ARBA00005209"/>
    </source>
</evidence>
<dbReference type="GO" id="GO:0004044">
    <property type="term" value="F:amidophosphoribosyltransferase activity"/>
    <property type="evidence" value="ECO:0007669"/>
    <property type="project" value="UniProtKB-UniRule"/>
</dbReference>
<evidence type="ECO:0000313" key="14">
    <source>
        <dbReference type="Proteomes" id="UP000002027"/>
    </source>
</evidence>
<comment type="cofactor">
    <cofactor evidence="7 10">
        <name>Mg(2+)</name>
        <dbReference type="ChEBI" id="CHEBI:18420"/>
    </cofactor>
    <text evidence="7 10">Binds 1 Mg(2+) ion per subunit.</text>
</comment>
<dbReference type="InterPro" id="IPR029055">
    <property type="entry name" value="Ntn_hydrolases_N"/>
</dbReference>
<dbReference type="EMBL" id="CP001823">
    <property type="protein sequence ID" value="ACZ38723.1"/>
    <property type="molecule type" value="Genomic_DNA"/>
</dbReference>
<evidence type="ECO:0000256" key="5">
    <source>
        <dbReference type="ARBA" id="ARBA00022755"/>
    </source>
</evidence>
<dbReference type="InterPro" id="IPR035584">
    <property type="entry name" value="PurF_N"/>
</dbReference>
<dbReference type="InterPro" id="IPR017932">
    <property type="entry name" value="GATase_2_dom"/>
</dbReference>
<organism evidence="13 14">
    <name type="scientific">Sphaerobacter thermophilus (strain ATCC 49802 / DSM 20745 / KCCM 41009 / NCIMB 13125 / S 6022)</name>
    <dbReference type="NCBI Taxonomy" id="479434"/>
    <lineage>
        <taxon>Bacteria</taxon>
        <taxon>Pseudomonadati</taxon>
        <taxon>Thermomicrobiota</taxon>
        <taxon>Thermomicrobia</taxon>
        <taxon>Sphaerobacterales</taxon>
        <taxon>Sphaerobacterineae</taxon>
        <taxon>Sphaerobacteraceae</taxon>
        <taxon>Sphaerobacter</taxon>
    </lineage>
</organism>
<dbReference type="GO" id="GO:0006189">
    <property type="term" value="P:'de novo' IMP biosynthetic process"/>
    <property type="evidence" value="ECO:0007669"/>
    <property type="project" value="UniProtKB-UniRule"/>
</dbReference>
<dbReference type="PANTHER" id="PTHR11907">
    <property type="entry name" value="AMIDOPHOSPHORIBOSYLTRANSFERASE"/>
    <property type="match status" value="1"/>
</dbReference>
<keyword evidence="7 11" id="KW-0411">Iron-sulfur</keyword>